<gene>
    <name evidence="2" type="ORF">RCC_04539</name>
</gene>
<protein>
    <submittedName>
        <fullName evidence="2">Uncharacterized protein</fullName>
    </submittedName>
</protein>
<evidence type="ECO:0000256" key="1">
    <source>
        <dbReference type="SAM" id="Phobius"/>
    </source>
</evidence>
<dbReference type="PANTHER" id="PTHR35394">
    <property type="entry name" value="DUF3176 DOMAIN-CONTAINING PROTEIN"/>
    <property type="match status" value="1"/>
</dbReference>
<keyword evidence="1" id="KW-1133">Transmembrane helix</keyword>
<dbReference type="STRING" id="112498.A0A2D3UWN6"/>
<dbReference type="EMBL" id="FJUY01000006">
    <property type="protein sequence ID" value="CZT18695.1"/>
    <property type="molecule type" value="Genomic_DNA"/>
</dbReference>
<keyword evidence="3" id="KW-1185">Reference proteome</keyword>
<evidence type="ECO:0000313" key="3">
    <source>
        <dbReference type="Proteomes" id="UP000225277"/>
    </source>
</evidence>
<accession>A0A2D3UWN6</accession>
<reference evidence="2 3" key="1">
    <citation type="submission" date="2016-03" db="EMBL/GenBank/DDBJ databases">
        <authorList>
            <person name="Ploux O."/>
        </authorList>
    </citation>
    <scope>NUCLEOTIDE SEQUENCE [LARGE SCALE GENOMIC DNA]</scope>
    <source>
        <strain evidence="2 3">URUG2</strain>
    </source>
</reference>
<keyword evidence="1" id="KW-0812">Transmembrane</keyword>
<dbReference type="PANTHER" id="PTHR35394:SF5">
    <property type="entry name" value="DUF3176 DOMAIN-CONTAINING PROTEIN"/>
    <property type="match status" value="1"/>
</dbReference>
<feature type="transmembrane region" description="Helical" evidence="1">
    <location>
        <begin position="315"/>
        <end position="340"/>
    </location>
</feature>
<sequence>MDYVPTKQVSAHGSAPVEQTYATAEHNFVGQQGDIFTVLIGLPGTPTDPSTGLAPTGCDSQAANQTWRCQGYAAASCAAFPCIRTYSANVTNGVLHEEIINTDQTALSSSSGTWFDRFSEVYGALDLSCLTDEERDTLRGRNYTWDASASFLSYNITSAADQKQRKGYDIGKASTTLEQGFVDRGCLYVVDGDFNDSLQSFIGAFGGNLTGMVGDATKILRSLNGSPVMQSIFNYGDYSLEHTSSLFDNITTSLSNYMRRNPGSPDMVRKSYTFNYDPSPNGNSSSVSLEAGTLMRSIPGQSWTTRTCVRVQWPWLALPAALALLTLVFFVGVTITCGGLPKDVRTWKTSPLPLMFYGSTTNHVGNDNGQHWSKAETQHVDDMNAAAKSMNVTLHCNHGTGIVTFDHECPTTKE</sequence>
<keyword evidence="1" id="KW-0472">Membrane</keyword>
<proteinExistence type="predicted"/>
<dbReference type="Proteomes" id="UP000225277">
    <property type="component" value="Unassembled WGS sequence"/>
</dbReference>
<dbReference type="AlphaFoldDB" id="A0A2D3UWN6"/>
<dbReference type="RefSeq" id="XP_023625585.1">
    <property type="nucleotide sequence ID" value="XM_023769817.1"/>
</dbReference>
<organism evidence="2 3">
    <name type="scientific">Ramularia collo-cygni</name>
    <dbReference type="NCBI Taxonomy" id="112498"/>
    <lineage>
        <taxon>Eukaryota</taxon>
        <taxon>Fungi</taxon>
        <taxon>Dikarya</taxon>
        <taxon>Ascomycota</taxon>
        <taxon>Pezizomycotina</taxon>
        <taxon>Dothideomycetes</taxon>
        <taxon>Dothideomycetidae</taxon>
        <taxon>Mycosphaerellales</taxon>
        <taxon>Mycosphaerellaceae</taxon>
        <taxon>Ramularia</taxon>
    </lineage>
</organism>
<name>A0A2D3UWN6_9PEZI</name>
<dbReference type="OrthoDB" id="5376804at2759"/>
<dbReference type="GeneID" id="35599713"/>
<evidence type="ECO:0000313" key="2">
    <source>
        <dbReference type="EMBL" id="CZT18695.1"/>
    </source>
</evidence>